<gene>
    <name evidence="2" type="ORF">GJV77_10550</name>
</gene>
<dbReference type="Pfam" id="PF13302">
    <property type="entry name" value="Acetyltransf_3"/>
    <property type="match status" value="1"/>
</dbReference>
<evidence type="ECO:0000313" key="2">
    <source>
        <dbReference type="EMBL" id="MTH30335.1"/>
    </source>
</evidence>
<dbReference type="InterPro" id="IPR051531">
    <property type="entry name" value="N-acetyltransferase"/>
</dbReference>
<dbReference type="InterPro" id="IPR000182">
    <property type="entry name" value="GNAT_dom"/>
</dbReference>
<dbReference type="AlphaFoldDB" id="A0A7K1GN88"/>
<sequence>MNFIETEQLILRHFTDEDVSDLFLILGDKEVNKFLPMFTLENIDEAKLYLKEKYLDKYSKQQGLHLAICLKNDNIPIGYVNISADDSHDLGYGLRKDFWGKGICTEACLAIIDKLKQTDIPYITATHDINNGGSGKVMQNIGMQYKYTYKELWQPKNIEVTFRMYQLNFDKQNDRIYQKYWDLYPIHYIEKL</sequence>
<dbReference type="EMBL" id="WMJY01000023">
    <property type="protein sequence ID" value="MTH30335.1"/>
    <property type="molecule type" value="Genomic_DNA"/>
</dbReference>
<dbReference type="Gene3D" id="3.40.630.30">
    <property type="match status" value="1"/>
</dbReference>
<keyword evidence="3" id="KW-1185">Reference proteome</keyword>
<organism evidence="2 3">
    <name type="scientific">Myroides pelagicus</name>
    <dbReference type="NCBI Taxonomy" id="270914"/>
    <lineage>
        <taxon>Bacteria</taxon>
        <taxon>Pseudomonadati</taxon>
        <taxon>Bacteroidota</taxon>
        <taxon>Flavobacteriia</taxon>
        <taxon>Flavobacteriales</taxon>
        <taxon>Flavobacteriaceae</taxon>
        <taxon>Myroides</taxon>
    </lineage>
</organism>
<dbReference type="SUPFAM" id="SSF55729">
    <property type="entry name" value="Acyl-CoA N-acyltransferases (Nat)"/>
    <property type="match status" value="1"/>
</dbReference>
<dbReference type="PANTHER" id="PTHR43792:SF1">
    <property type="entry name" value="N-ACETYLTRANSFERASE DOMAIN-CONTAINING PROTEIN"/>
    <property type="match status" value="1"/>
</dbReference>
<dbReference type="Proteomes" id="UP000488936">
    <property type="component" value="Unassembled WGS sequence"/>
</dbReference>
<evidence type="ECO:0000313" key="3">
    <source>
        <dbReference type="Proteomes" id="UP000488936"/>
    </source>
</evidence>
<accession>A0A7K1GN88</accession>
<reference evidence="2 3" key="1">
    <citation type="journal article" date="2006" name="Int. J. Syst. Evol. Microbiol.">
        <title>Myroides pelagicus sp. nov., isolated from seawater in Thailand.</title>
        <authorList>
            <person name="Yoon J."/>
            <person name="Maneerat S."/>
            <person name="Kawai F."/>
            <person name="Yokota A."/>
        </authorList>
    </citation>
    <scope>NUCLEOTIDE SEQUENCE [LARGE SCALE GENOMIC DNA]</scope>
    <source>
        <strain evidence="2 3">SM1T</strain>
    </source>
</reference>
<dbReference type="InterPro" id="IPR016181">
    <property type="entry name" value="Acyl_CoA_acyltransferase"/>
</dbReference>
<comment type="caution">
    <text evidence="2">The sequence shown here is derived from an EMBL/GenBank/DDBJ whole genome shotgun (WGS) entry which is preliminary data.</text>
</comment>
<dbReference type="PANTHER" id="PTHR43792">
    <property type="entry name" value="GNAT FAMILY, PUTATIVE (AFU_ORTHOLOGUE AFUA_3G00765)-RELATED-RELATED"/>
    <property type="match status" value="1"/>
</dbReference>
<keyword evidence="2" id="KW-0808">Transferase</keyword>
<name>A0A7K1GN88_9FLAO</name>
<protein>
    <submittedName>
        <fullName evidence="2">GNAT family N-acetyltransferase</fullName>
    </submittedName>
</protein>
<dbReference type="GO" id="GO:0016747">
    <property type="term" value="F:acyltransferase activity, transferring groups other than amino-acyl groups"/>
    <property type="evidence" value="ECO:0007669"/>
    <property type="project" value="InterPro"/>
</dbReference>
<feature type="domain" description="N-acetyltransferase" evidence="1">
    <location>
        <begin position="9"/>
        <end position="165"/>
    </location>
</feature>
<proteinExistence type="predicted"/>
<dbReference type="PROSITE" id="PS51186">
    <property type="entry name" value="GNAT"/>
    <property type="match status" value="1"/>
</dbReference>
<evidence type="ECO:0000259" key="1">
    <source>
        <dbReference type="PROSITE" id="PS51186"/>
    </source>
</evidence>